<dbReference type="Gene3D" id="3.40.50.1820">
    <property type="entry name" value="alpha/beta hydrolase"/>
    <property type="match status" value="1"/>
</dbReference>
<dbReference type="InterPro" id="IPR011042">
    <property type="entry name" value="6-blade_b-propeller_TolB-like"/>
</dbReference>
<dbReference type="SUPFAM" id="SSF53474">
    <property type="entry name" value="alpha/beta-Hydrolases"/>
    <property type="match status" value="1"/>
</dbReference>
<dbReference type="PRINTS" id="PR00862">
    <property type="entry name" value="PROLIGOPTASE"/>
</dbReference>
<proteinExistence type="predicted"/>
<dbReference type="Proteomes" id="UP000621631">
    <property type="component" value="Unassembled WGS sequence"/>
</dbReference>
<dbReference type="InterPro" id="IPR002470">
    <property type="entry name" value="Peptidase_S9A"/>
</dbReference>
<sequence>MQSELTDYLKINGVSQLKKVPNSNKITYVHRKSGLPQLYEFDLKTRKERPFVRTDGRVLSAHHSTNGEYSIIEVDYKGNEKKQIFLYKRDTQSLERLAYSLEYLHHFGSFSPDGTKIIYTTYQENDVDSKVYLIDLTTREKELIITWDGSCNVVKWLKNGKDMVIQVQETNLDTSYWILNIEDLSKRRLGSMDEVARYQSIVFTKEQKEGYLLSDSNSEFMQVCQFSLNNHQKISPCITSIPWDIEEVKLSLDETKLALSVNEGGTSTIYMYHVADSSLEEITDLPMGVKSNISWLTNDSFLFLLKGPQVPGEVYTYHISQCNVSRITDVGYLDASKVRRYNPTMYTFPSFDGVEVPYFYYAKHANPTSALIYVHGGPENLSRVDFNPVLQALVDAGVAVIVPNIRGSKGFGRTYLELDDRRKRLDAAKDIEALAMVAFEKHGIDQSKLGIMGRSYGGFIVNTVSAYYPHLWAAAVSIVGISHIGTFLEKTGSYRRRSREHEYGFLSEDIDFFDEISPINHVEKVNAPLLLCHGRHDSRVAVEESIQFQEKLTDLGKEVSIIISEEDGHQMGGATCHINSYVSMQTKIVEFLDQHLND</sequence>
<dbReference type="PANTHER" id="PTHR42776:SF27">
    <property type="entry name" value="DIPEPTIDYL PEPTIDASE FAMILY MEMBER 6"/>
    <property type="match status" value="1"/>
</dbReference>
<protein>
    <submittedName>
        <fullName evidence="3">S9 family peptidase</fullName>
    </submittedName>
</protein>
<keyword evidence="1" id="KW-0378">Hydrolase</keyword>
<keyword evidence="4" id="KW-1185">Reference proteome</keyword>
<comment type="caution">
    <text evidence="3">The sequence shown here is derived from an EMBL/GenBank/DDBJ whole genome shotgun (WGS) entry which is preliminary data.</text>
</comment>
<dbReference type="Gene3D" id="2.120.10.30">
    <property type="entry name" value="TolB, C-terminal domain"/>
    <property type="match status" value="1"/>
</dbReference>
<evidence type="ECO:0000259" key="2">
    <source>
        <dbReference type="Pfam" id="PF00326"/>
    </source>
</evidence>
<evidence type="ECO:0000256" key="1">
    <source>
        <dbReference type="ARBA" id="ARBA00022801"/>
    </source>
</evidence>
<feature type="domain" description="Peptidase S9 prolyl oligopeptidase catalytic" evidence="2">
    <location>
        <begin position="386"/>
        <end position="597"/>
    </location>
</feature>
<name>A0ABR7VGS5_VIRHA</name>
<dbReference type="Pfam" id="PF00326">
    <property type="entry name" value="Peptidase_S9"/>
    <property type="match status" value="1"/>
</dbReference>
<dbReference type="InterPro" id="IPR029058">
    <property type="entry name" value="AB_hydrolase_fold"/>
</dbReference>
<dbReference type="PANTHER" id="PTHR42776">
    <property type="entry name" value="SERINE PEPTIDASE S9 FAMILY MEMBER"/>
    <property type="match status" value="1"/>
</dbReference>
<accession>A0ABR7VGS5</accession>
<organism evidence="3 4">
    <name type="scientific">Virgibacillus halodenitrificans</name>
    <name type="common">Bacillus halodenitrificans</name>
    <dbReference type="NCBI Taxonomy" id="1482"/>
    <lineage>
        <taxon>Bacteria</taxon>
        <taxon>Bacillati</taxon>
        <taxon>Bacillota</taxon>
        <taxon>Bacilli</taxon>
        <taxon>Bacillales</taxon>
        <taxon>Bacillaceae</taxon>
        <taxon>Virgibacillus</taxon>
    </lineage>
</organism>
<reference evidence="3 4" key="1">
    <citation type="submission" date="2020-09" db="EMBL/GenBank/DDBJ databases">
        <title>Draft Genome Sequences of Oil-Oxidizing Bacteria Halomonas titanicae, Marinobacter lutaoensis, and Virgibacillus halodenitrificans Isolated from Highly Saline Environments.</title>
        <authorList>
            <person name="Grouzdev D.S."/>
            <person name="Sokolova D.S."/>
            <person name="Semenova E.M."/>
            <person name="Borzenkov I.A."/>
            <person name="Bidzhieva S.K."/>
            <person name="Poltaraus A.B."/>
            <person name="Nazina T.N."/>
        </authorList>
    </citation>
    <scope>NUCLEOTIDE SEQUENCE [LARGE SCALE GENOMIC DNA]</scope>
    <source>
        <strain evidence="3 4">VKM B-3472D</strain>
    </source>
</reference>
<dbReference type="InterPro" id="IPR001375">
    <property type="entry name" value="Peptidase_S9_cat"/>
</dbReference>
<evidence type="ECO:0000313" key="3">
    <source>
        <dbReference type="EMBL" id="MBD1221140.1"/>
    </source>
</evidence>
<dbReference type="RefSeq" id="WP_189776509.1">
    <property type="nucleotide sequence ID" value="NZ_JACWEZ010000001.1"/>
</dbReference>
<evidence type="ECO:0000313" key="4">
    <source>
        <dbReference type="Proteomes" id="UP000621631"/>
    </source>
</evidence>
<dbReference type="EMBL" id="JACWEZ010000001">
    <property type="protein sequence ID" value="MBD1221140.1"/>
    <property type="molecule type" value="Genomic_DNA"/>
</dbReference>
<dbReference type="SUPFAM" id="SSF82171">
    <property type="entry name" value="DPP6 N-terminal domain-like"/>
    <property type="match status" value="1"/>
</dbReference>
<gene>
    <name evidence="3" type="ORF">IC602_00770</name>
</gene>